<gene>
    <name evidence="1" type="ORF">PODLI_1B038573</name>
</gene>
<evidence type="ECO:0000313" key="2">
    <source>
        <dbReference type="Proteomes" id="UP001178461"/>
    </source>
</evidence>
<dbReference type="AlphaFoldDB" id="A0AA35KYL7"/>
<sequence length="106" mass="12416">MEVYLDCWGSVRAGRYIVPNWFLDHIVITFQKQLIWQDFTDYSVCFWNADLSRSSQQKAFLHEVPADAEFLTSLPDDRKRKTHIHCPVSFQPLSSLAPFCRCVCLM</sequence>
<dbReference type="Proteomes" id="UP001178461">
    <property type="component" value="Chromosome 10"/>
</dbReference>
<reference evidence="1" key="1">
    <citation type="submission" date="2022-12" db="EMBL/GenBank/DDBJ databases">
        <authorList>
            <person name="Alioto T."/>
            <person name="Alioto T."/>
            <person name="Gomez Garrido J."/>
        </authorList>
    </citation>
    <scope>NUCLEOTIDE SEQUENCE</scope>
</reference>
<organism evidence="1 2">
    <name type="scientific">Podarcis lilfordi</name>
    <name type="common">Lilford's wall lizard</name>
    <dbReference type="NCBI Taxonomy" id="74358"/>
    <lineage>
        <taxon>Eukaryota</taxon>
        <taxon>Metazoa</taxon>
        <taxon>Chordata</taxon>
        <taxon>Craniata</taxon>
        <taxon>Vertebrata</taxon>
        <taxon>Euteleostomi</taxon>
        <taxon>Lepidosauria</taxon>
        <taxon>Squamata</taxon>
        <taxon>Bifurcata</taxon>
        <taxon>Unidentata</taxon>
        <taxon>Episquamata</taxon>
        <taxon>Laterata</taxon>
        <taxon>Lacertibaenia</taxon>
        <taxon>Lacertidae</taxon>
        <taxon>Podarcis</taxon>
    </lineage>
</organism>
<protein>
    <submittedName>
        <fullName evidence="1">Uncharacterized protein</fullName>
    </submittedName>
</protein>
<accession>A0AA35KYL7</accession>
<dbReference type="EMBL" id="OX395135">
    <property type="protein sequence ID" value="CAI5786666.1"/>
    <property type="molecule type" value="Genomic_DNA"/>
</dbReference>
<evidence type="ECO:0000313" key="1">
    <source>
        <dbReference type="EMBL" id="CAI5786666.1"/>
    </source>
</evidence>
<name>A0AA35KYL7_9SAUR</name>
<proteinExistence type="predicted"/>
<keyword evidence="2" id="KW-1185">Reference proteome</keyword>